<organism evidence="1 2">
    <name type="scientific">Priestia iocasae</name>
    <dbReference type="NCBI Taxonomy" id="2291674"/>
    <lineage>
        <taxon>Bacteria</taxon>
        <taxon>Bacillati</taxon>
        <taxon>Bacillota</taxon>
        <taxon>Bacilli</taxon>
        <taxon>Bacillales</taxon>
        <taxon>Bacillaceae</taxon>
        <taxon>Priestia</taxon>
    </lineage>
</organism>
<evidence type="ECO:0000313" key="2">
    <source>
        <dbReference type="Proteomes" id="UP000809829"/>
    </source>
</evidence>
<name>A0ABS2QTB3_9BACI</name>
<dbReference type="Pfam" id="PF17277">
    <property type="entry name" value="DUF5342"/>
    <property type="match status" value="1"/>
</dbReference>
<evidence type="ECO:0008006" key="3">
    <source>
        <dbReference type="Google" id="ProtNLM"/>
    </source>
</evidence>
<sequence length="72" mass="8677">MISHFQVKPLYRNSQLPGWTISFYFNGQFYQADYEKDGSILWKEDQPLEQHLSSITTHIHELMLFHVYENNN</sequence>
<gene>
    <name evidence="1" type="ORF">JOC83_001539</name>
</gene>
<dbReference type="Proteomes" id="UP000809829">
    <property type="component" value="Unassembled WGS sequence"/>
</dbReference>
<dbReference type="EMBL" id="JAFBFC010000002">
    <property type="protein sequence ID" value="MBM7702705.1"/>
    <property type="molecule type" value="Genomic_DNA"/>
</dbReference>
<reference evidence="1 2" key="1">
    <citation type="submission" date="2021-01" db="EMBL/GenBank/DDBJ databases">
        <title>Genomic Encyclopedia of Type Strains, Phase IV (KMG-IV): sequencing the most valuable type-strain genomes for metagenomic binning, comparative biology and taxonomic classification.</title>
        <authorList>
            <person name="Goeker M."/>
        </authorList>
    </citation>
    <scope>NUCLEOTIDE SEQUENCE [LARGE SCALE GENOMIC DNA]</scope>
    <source>
        <strain evidence="1 2">DSM 104297</strain>
    </source>
</reference>
<keyword evidence="2" id="KW-1185">Reference proteome</keyword>
<dbReference type="InterPro" id="IPR017263">
    <property type="entry name" value="UCP037692"/>
</dbReference>
<evidence type="ECO:0000313" key="1">
    <source>
        <dbReference type="EMBL" id="MBM7702705.1"/>
    </source>
</evidence>
<proteinExistence type="predicted"/>
<dbReference type="RefSeq" id="WP_205185901.1">
    <property type="nucleotide sequence ID" value="NZ_JAFBFC010000002.1"/>
</dbReference>
<dbReference type="PIRSF" id="PIRSF037692">
    <property type="entry name" value="UCP037692"/>
    <property type="match status" value="1"/>
</dbReference>
<protein>
    <recommendedName>
        <fullName evidence="3">YheE family protein</fullName>
    </recommendedName>
</protein>
<accession>A0ABS2QTB3</accession>
<comment type="caution">
    <text evidence="1">The sequence shown here is derived from an EMBL/GenBank/DDBJ whole genome shotgun (WGS) entry which is preliminary data.</text>
</comment>